<dbReference type="GO" id="GO:0005737">
    <property type="term" value="C:cytoplasm"/>
    <property type="evidence" value="ECO:0007669"/>
    <property type="project" value="TreeGrafter"/>
</dbReference>
<dbReference type="Pfam" id="PF01370">
    <property type="entry name" value="Epimerase"/>
    <property type="match status" value="1"/>
</dbReference>
<dbReference type="KEGG" id="afs:AFR_21255"/>
<evidence type="ECO:0000259" key="1">
    <source>
        <dbReference type="Pfam" id="PF01370"/>
    </source>
</evidence>
<reference evidence="2 3" key="1">
    <citation type="journal article" date="2014" name="J. Biotechnol.">
        <title>Complete genome sequence of the actinobacterium Actinoplanes friuliensis HAG 010964, producer of the lipopeptide antibiotic friulimycin.</title>
        <authorList>
            <person name="Ruckert C."/>
            <person name="Szczepanowski R."/>
            <person name="Albersmeier A."/>
            <person name="Goesmann A."/>
            <person name="Fischer N."/>
            <person name="Steinkamper A."/>
            <person name="Puhler A."/>
            <person name="Biener R."/>
            <person name="Schwartz D."/>
            <person name="Kalinowski J."/>
        </authorList>
    </citation>
    <scope>NUCLEOTIDE SEQUENCE [LARGE SCALE GENOMIC DNA]</scope>
    <source>
        <strain evidence="2 3">DSM 7358</strain>
    </source>
</reference>
<dbReference type="OrthoDB" id="7941246at2"/>
<dbReference type="InterPro" id="IPR036291">
    <property type="entry name" value="NAD(P)-bd_dom_sf"/>
</dbReference>
<name>U5VZW2_9ACTN</name>
<dbReference type="AlphaFoldDB" id="U5VZW2"/>
<feature type="domain" description="NAD-dependent epimerase/dehydratase" evidence="1">
    <location>
        <begin position="4"/>
        <end position="203"/>
    </location>
</feature>
<dbReference type="GO" id="GO:0004029">
    <property type="term" value="F:aldehyde dehydrogenase (NAD+) activity"/>
    <property type="evidence" value="ECO:0007669"/>
    <property type="project" value="TreeGrafter"/>
</dbReference>
<evidence type="ECO:0000313" key="3">
    <source>
        <dbReference type="Proteomes" id="UP000017746"/>
    </source>
</evidence>
<accession>U5VZW2</accession>
<dbReference type="InterPro" id="IPR001509">
    <property type="entry name" value="Epimerase_deHydtase"/>
</dbReference>
<dbReference type="Gene3D" id="3.40.50.720">
    <property type="entry name" value="NAD(P)-binding Rossmann-like Domain"/>
    <property type="match status" value="1"/>
</dbReference>
<dbReference type="Proteomes" id="UP000017746">
    <property type="component" value="Chromosome"/>
</dbReference>
<dbReference type="STRING" id="1246995.AFR_21255"/>
<dbReference type="SUPFAM" id="SSF51735">
    <property type="entry name" value="NAD(P)-binding Rossmann-fold domains"/>
    <property type="match status" value="1"/>
</dbReference>
<organism evidence="2 3">
    <name type="scientific">Actinoplanes friuliensis DSM 7358</name>
    <dbReference type="NCBI Taxonomy" id="1246995"/>
    <lineage>
        <taxon>Bacteria</taxon>
        <taxon>Bacillati</taxon>
        <taxon>Actinomycetota</taxon>
        <taxon>Actinomycetes</taxon>
        <taxon>Micromonosporales</taxon>
        <taxon>Micromonosporaceae</taxon>
        <taxon>Actinoplanes</taxon>
    </lineage>
</organism>
<dbReference type="eggNOG" id="COG0451">
    <property type="taxonomic scope" value="Bacteria"/>
</dbReference>
<gene>
    <name evidence="2" type="ORF">AFR_21255</name>
</gene>
<proteinExistence type="predicted"/>
<keyword evidence="3" id="KW-1185">Reference proteome</keyword>
<dbReference type="PATRIC" id="fig|1246995.3.peg.4311"/>
<dbReference type="PANTHER" id="PTHR48079:SF6">
    <property type="entry name" value="NAD(P)-BINDING DOMAIN-CONTAINING PROTEIN-RELATED"/>
    <property type="match status" value="1"/>
</dbReference>
<dbReference type="EMBL" id="CP006272">
    <property type="protein sequence ID" value="AGZ42523.1"/>
    <property type="molecule type" value="Genomic_DNA"/>
</dbReference>
<sequence length="326" mass="34627">MDLLVLGGTAFAGRAVVDEARTRGHRITVLNRGTTPPPAGVTALTGDRTRPDGLAALQHGTWDLVVDTWSGAPTAVRDTAKALSGRAGHYTYVSSRSVYADDPVPADENSPTVDASPDTDTYAAAKRGAELAADHHFNGPVLHARAGLILGPHENIGRLPWWLNRIARGGPTLAPGPRDLKLQYIDARDLATWILDAATAGRTGPYDLVSPPGHTTMGELLDTINTVTGGHADLHWTDPQTILDAGIEPWTDLPIWLTGHDYAVLHGGNVTKALSAGLKVRPVTETVADTWIWLRALGGTAPQRPDRPAPGLDPTREAAFLATLQP</sequence>
<dbReference type="RefSeq" id="WP_023362895.1">
    <property type="nucleotide sequence ID" value="NC_022657.1"/>
</dbReference>
<dbReference type="PANTHER" id="PTHR48079">
    <property type="entry name" value="PROTEIN YEEZ"/>
    <property type="match status" value="1"/>
</dbReference>
<dbReference type="HOGENOM" id="CLU_061176_0_0_11"/>
<protein>
    <submittedName>
        <fullName evidence="2">Putative reductase</fullName>
    </submittedName>
</protein>
<evidence type="ECO:0000313" key="2">
    <source>
        <dbReference type="EMBL" id="AGZ42523.1"/>
    </source>
</evidence>
<dbReference type="InterPro" id="IPR051783">
    <property type="entry name" value="NAD(P)-dependent_oxidoreduct"/>
</dbReference>